<dbReference type="PATRIC" id="fig|1307761.3.peg.608"/>
<dbReference type="eggNOG" id="COG0609">
    <property type="taxonomic scope" value="Bacteria"/>
</dbReference>
<keyword evidence="7 8" id="KW-0472">Membrane</keyword>
<keyword evidence="4" id="KW-1003">Cell membrane</keyword>
<dbReference type="RefSeq" id="WP_024266969.1">
    <property type="nucleotide sequence ID" value="NC_023035.1"/>
</dbReference>
<dbReference type="SUPFAM" id="SSF81345">
    <property type="entry name" value="ABC transporter involved in vitamin B12 uptake, BtuC"/>
    <property type="match status" value="1"/>
</dbReference>
<dbReference type="EMBL" id="CP006939">
    <property type="protein sequence ID" value="AHC14037.1"/>
    <property type="molecule type" value="Genomic_DNA"/>
</dbReference>
<feature type="transmembrane region" description="Helical" evidence="8">
    <location>
        <begin position="145"/>
        <end position="165"/>
    </location>
</feature>
<dbReference type="CDD" id="cd06550">
    <property type="entry name" value="TM_ABC_iron-siderophores_like"/>
    <property type="match status" value="1"/>
</dbReference>
<evidence type="ECO:0000313" key="9">
    <source>
        <dbReference type="EMBL" id="AHC14037.1"/>
    </source>
</evidence>
<dbReference type="GO" id="GO:0033214">
    <property type="term" value="P:siderophore-iron import into cell"/>
    <property type="evidence" value="ECO:0007669"/>
    <property type="project" value="TreeGrafter"/>
</dbReference>
<reference evidence="9 10" key="1">
    <citation type="journal article" date="2015" name="Stand. Genomic Sci.">
        <title>Complete genome sequence and description of Salinispira pacifica gen. nov., sp. nov., a novel spirochaete isolated form a hypersaline microbial mat.</title>
        <authorList>
            <person name="Ben Hania W."/>
            <person name="Joseph M."/>
            <person name="Schumann P."/>
            <person name="Bunk B."/>
            <person name="Fiebig A."/>
            <person name="Sproer C."/>
            <person name="Klenk H.P."/>
            <person name="Fardeau M.L."/>
            <person name="Spring S."/>
        </authorList>
    </citation>
    <scope>NUCLEOTIDE SEQUENCE [LARGE SCALE GENOMIC DNA]</scope>
    <source>
        <strain evidence="9 10">L21-RPul-D2</strain>
    </source>
</reference>
<keyword evidence="5 8" id="KW-0812">Transmembrane</keyword>
<dbReference type="InterPro" id="IPR000522">
    <property type="entry name" value="ABC_transptr_permease_BtuC"/>
</dbReference>
<dbReference type="PANTHER" id="PTHR30472:SF25">
    <property type="entry name" value="ABC TRANSPORTER PERMEASE PROTEIN MJ0876-RELATED"/>
    <property type="match status" value="1"/>
</dbReference>
<gene>
    <name evidence="9" type="ORF">L21SP2_0608</name>
</gene>
<evidence type="ECO:0000256" key="7">
    <source>
        <dbReference type="ARBA" id="ARBA00023136"/>
    </source>
</evidence>
<keyword evidence="3" id="KW-0813">Transport</keyword>
<keyword evidence="6 8" id="KW-1133">Transmembrane helix</keyword>
<accession>V5WE34</accession>
<dbReference type="AlphaFoldDB" id="V5WE34"/>
<evidence type="ECO:0000256" key="6">
    <source>
        <dbReference type="ARBA" id="ARBA00022989"/>
    </source>
</evidence>
<protein>
    <submittedName>
        <fullName evidence="9">Hemin uptake system permease protein</fullName>
    </submittedName>
</protein>
<organism evidence="9 10">
    <name type="scientific">Salinispira pacifica</name>
    <dbReference type="NCBI Taxonomy" id="1307761"/>
    <lineage>
        <taxon>Bacteria</taxon>
        <taxon>Pseudomonadati</taxon>
        <taxon>Spirochaetota</taxon>
        <taxon>Spirochaetia</taxon>
        <taxon>Spirochaetales</taxon>
        <taxon>Spirochaetaceae</taxon>
        <taxon>Salinispira</taxon>
    </lineage>
</organism>
<dbReference type="PANTHER" id="PTHR30472">
    <property type="entry name" value="FERRIC ENTEROBACTIN TRANSPORT SYSTEM PERMEASE PROTEIN"/>
    <property type="match status" value="1"/>
</dbReference>
<dbReference type="GO" id="GO:0022857">
    <property type="term" value="F:transmembrane transporter activity"/>
    <property type="evidence" value="ECO:0007669"/>
    <property type="project" value="InterPro"/>
</dbReference>
<dbReference type="KEGG" id="slr:L21SP2_0608"/>
<evidence type="ECO:0000256" key="1">
    <source>
        <dbReference type="ARBA" id="ARBA00004651"/>
    </source>
</evidence>
<feature type="transmembrane region" description="Helical" evidence="8">
    <location>
        <begin position="121"/>
        <end position="139"/>
    </location>
</feature>
<dbReference type="InterPro" id="IPR037294">
    <property type="entry name" value="ABC_BtuC-like"/>
</dbReference>
<dbReference type="HOGENOM" id="CLU_013016_0_2_12"/>
<keyword evidence="10" id="KW-1185">Reference proteome</keyword>
<dbReference type="Pfam" id="PF01032">
    <property type="entry name" value="FecCD"/>
    <property type="match status" value="1"/>
</dbReference>
<dbReference type="GO" id="GO:0005886">
    <property type="term" value="C:plasma membrane"/>
    <property type="evidence" value="ECO:0007669"/>
    <property type="project" value="UniProtKB-SubCell"/>
</dbReference>
<feature type="transmembrane region" description="Helical" evidence="8">
    <location>
        <begin position="267"/>
        <end position="292"/>
    </location>
</feature>
<evidence type="ECO:0000256" key="8">
    <source>
        <dbReference type="SAM" id="Phobius"/>
    </source>
</evidence>
<dbReference type="STRING" id="1307761.L21SP2_0608"/>
<feature type="transmembrane region" description="Helical" evidence="8">
    <location>
        <begin position="304"/>
        <end position="322"/>
    </location>
</feature>
<evidence type="ECO:0000256" key="3">
    <source>
        <dbReference type="ARBA" id="ARBA00022448"/>
    </source>
</evidence>
<feature type="transmembrane region" description="Helical" evidence="8">
    <location>
        <begin position="219"/>
        <end position="238"/>
    </location>
</feature>
<evidence type="ECO:0000256" key="2">
    <source>
        <dbReference type="ARBA" id="ARBA00007935"/>
    </source>
</evidence>
<dbReference type="Proteomes" id="UP000018680">
    <property type="component" value="Chromosome"/>
</dbReference>
<feature type="transmembrane region" description="Helical" evidence="8">
    <location>
        <begin position="177"/>
        <end position="199"/>
    </location>
</feature>
<feature type="transmembrane region" description="Helical" evidence="8">
    <location>
        <begin position="329"/>
        <end position="354"/>
    </location>
</feature>
<name>V5WE34_9SPIO</name>
<sequence>MSEEIRAVSEARGRRNIRVFSWPRRQFSEAIRVDSKSGILMLALAIAFIALVSTGIGSVSISMNDVVKTMVRRSSDLPAYYSTIIWSVRLPRIAMAILIGMMLSSSGTVVQAVFHNPLADPYIIGISASAVAGAVTAFLLGLPTIFYGIFAFVVSVSTTFLIFRLAMNGGQTRITSLLIIGVAVSAFLGAFTSFAMYAIGEDSYRIIVWTMGYLGGASWLKIALLTVPLLASLIYFFYHRHELDALMTGDEEAHSLGIDVGRLKKRLLLVSCLVVSFSVAFSGMIGFVGLIIPHTMRLVVGYSNTKLLGVTSLAGGLFLLLADTAARTVLAPVEIPIGAVTAFFGAPVFIYLAIKQNRAVM</sequence>
<proteinExistence type="inferred from homology"/>
<evidence type="ECO:0000256" key="5">
    <source>
        <dbReference type="ARBA" id="ARBA00022692"/>
    </source>
</evidence>
<comment type="subcellular location">
    <subcellularLocation>
        <location evidence="1">Cell membrane</location>
        <topology evidence="1">Multi-pass membrane protein</topology>
    </subcellularLocation>
</comment>
<comment type="similarity">
    <text evidence="2">Belongs to the binding-protein-dependent transport system permease family. FecCD subfamily.</text>
</comment>
<dbReference type="Gene3D" id="1.10.3470.10">
    <property type="entry name" value="ABC transporter involved in vitamin B12 uptake, BtuC"/>
    <property type="match status" value="1"/>
</dbReference>
<evidence type="ECO:0000256" key="4">
    <source>
        <dbReference type="ARBA" id="ARBA00022475"/>
    </source>
</evidence>
<feature type="transmembrane region" description="Helical" evidence="8">
    <location>
        <begin position="93"/>
        <end position="114"/>
    </location>
</feature>
<evidence type="ECO:0000313" key="10">
    <source>
        <dbReference type="Proteomes" id="UP000018680"/>
    </source>
</evidence>
<feature type="transmembrane region" description="Helical" evidence="8">
    <location>
        <begin position="39"/>
        <end position="61"/>
    </location>
</feature>
<dbReference type="FunFam" id="1.10.3470.10:FF:000001">
    <property type="entry name" value="Vitamin B12 ABC transporter permease BtuC"/>
    <property type="match status" value="1"/>
</dbReference>